<dbReference type="STRING" id="1792845.BC343_02250"/>
<dbReference type="AlphaFoldDB" id="A0A1S9PLU1"/>
<dbReference type="Proteomes" id="UP000189739">
    <property type="component" value="Unassembled WGS sequence"/>
</dbReference>
<dbReference type="EMBL" id="MBTF01000001">
    <property type="protein sequence ID" value="OOQ61905.1"/>
    <property type="molecule type" value="Genomic_DNA"/>
</dbReference>
<sequence length="140" mass="15495">METQIKQQTWGRRSVSYWLTLLLALGIIFIGIRFILFPQVGATGYGIVFNDMRDAAYGKIKGIRDIFSGIVLIPLLAMRMRKATAWVFTSTIVVPLGDFFNVLAANGAGDMAHLMIHGITALVMMVNSVLLFRMPVDAKS</sequence>
<reference evidence="2 3" key="1">
    <citation type="submission" date="2016-07" db="EMBL/GenBank/DDBJ databases">
        <title>Genomic analysis of zinc-resistant bacterium Mucilaginibacter pedocola TBZ30.</title>
        <authorList>
            <person name="Huang J."/>
            <person name="Tang J."/>
        </authorList>
    </citation>
    <scope>NUCLEOTIDE SEQUENCE [LARGE SCALE GENOMIC DNA]</scope>
    <source>
        <strain evidence="2 3">TBZ30</strain>
    </source>
</reference>
<proteinExistence type="predicted"/>
<feature type="transmembrane region" description="Helical" evidence="1">
    <location>
        <begin position="85"/>
        <end position="105"/>
    </location>
</feature>
<evidence type="ECO:0000256" key="1">
    <source>
        <dbReference type="SAM" id="Phobius"/>
    </source>
</evidence>
<feature type="transmembrane region" description="Helical" evidence="1">
    <location>
        <begin position="15"/>
        <end position="36"/>
    </location>
</feature>
<keyword evidence="1" id="KW-1133">Transmembrane helix</keyword>
<organism evidence="2 3">
    <name type="scientific">Mucilaginibacter pedocola</name>
    <dbReference type="NCBI Taxonomy" id="1792845"/>
    <lineage>
        <taxon>Bacteria</taxon>
        <taxon>Pseudomonadati</taxon>
        <taxon>Bacteroidota</taxon>
        <taxon>Sphingobacteriia</taxon>
        <taxon>Sphingobacteriales</taxon>
        <taxon>Sphingobacteriaceae</taxon>
        <taxon>Mucilaginibacter</taxon>
    </lineage>
</organism>
<name>A0A1S9PLU1_9SPHI</name>
<comment type="caution">
    <text evidence="2">The sequence shown here is derived from an EMBL/GenBank/DDBJ whole genome shotgun (WGS) entry which is preliminary data.</text>
</comment>
<dbReference type="RefSeq" id="WP_078346088.1">
    <property type="nucleotide sequence ID" value="NZ_MBTF01000001.1"/>
</dbReference>
<evidence type="ECO:0000313" key="3">
    <source>
        <dbReference type="Proteomes" id="UP000189739"/>
    </source>
</evidence>
<keyword evidence="1" id="KW-0812">Transmembrane</keyword>
<keyword evidence="1" id="KW-0472">Membrane</keyword>
<feature type="transmembrane region" description="Helical" evidence="1">
    <location>
        <begin position="111"/>
        <end position="132"/>
    </location>
</feature>
<dbReference type="Pfam" id="PF14087">
    <property type="entry name" value="DUF4267"/>
    <property type="match status" value="1"/>
</dbReference>
<dbReference type="InterPro" id="IPR025363">
    <property type="entry name" value="DUF4267"/>
</dbReference>
<dbReference type="OrthoDB" id="2968810at2"/>
<protein>
    <recommendedName>
        <fullName evidence="4">DUF4267 domain-containing protein</fullName>
    </recommendedName>
</protein>
<accession>A0A1S9PLU1</accession>
<keyword evidence="3" id="KW-1185">Reference proteome</keyword>
<gene>
    <name evidence="2" type="ORF">BC343_02250</name>
</gene>
<evidence type="ECO:0000313" key="2">
    <source>
        <dbReference type="EMBL" id="OOQ61905.1"/>
    </source>
</evidence>
<evidence type="ECO:0008006" key="4">
    <source>
        <dbReference type="Google" id="ProtNLM"/>
    </source>
</evidence>